<sequence>MGKQRVVVGMSGGVDSSVAALLLKQQGYDVIGLFMKNWEDDDTSEYCSSRQDLIDAASVADIIGIPLEAVNFSAEYKERVFNQFLAEYKAGRTPNPDVLCNAEIKFKAFLDHAVGLGADHIATGHYAQVREIDGLFQLLKGEDGTKDQSYFLYRLNQRQLSRTLFPIGHLYKRDVRKIARNYGLPNFSKKDSTGICFIGERPFREFLNRYVPHEPGEIQAPDGTVMGKHVGLMYYTIGQRQGLGIGGIRNGDGEPWFVSAKDMARNILTVVQGHDHPDLFLPVLDAIDLTWISGREPHCNWVYAAKTRYRQPDAPCAIAHIGQDRCKIEFAQPQWAVTPGQSVVVYESRVCLGGGVITAE</sequence>
<keyword evidence="6 10" id="KW-0067">ATP-binding</keyword>
<dbReference type="EC" id="2.8.1.13" evidence="10"/>
<evidence type="ECO:0000313" key="14">
    <source>
        <dbReference type="Proteomes" id="UP000012179"/>
    </source>
</evidence>
<proteinExistence type="inferred from homology"/>
<comment type="catalytic activity">
    <reaction evidence="9 10">
        <text>S-sulfanyl-L-cysteinyl-[protein] + uridine(34) in tRNA + AH2 + ATP = 2-thiouridine(34) in tRNA + L-cysteinyl-[protein] + A + AMP + diphosphate + H(+)</text>
        <dbReference type="Rhea" id="RHEA:47032"/>
        <dbReference type="Rhea" id="RHEA-COMP:10131"/>
        <dbReference type="Rhea" id="RHEA-COMP:11726"/>
        <dbReference type="Rhea" id="RHEA-COMP:11727"/>
        <dbReference type="Rhea" id="RHEA-COMP:11728"/>
        <dbReference type="ChEBI" id="CHEBI:13193"/>
        <dbReference type="ChEBI" id="CHEBI:15378"/>
        <dbReference type="ChEBI" id="CHEBI:17499"/>
        <dbReference type="ChEBI" id="CHEBI:29950"/>
        <dbReference type="ChEBI" id="CHEBI:30616"/>
        <dbReference type="ChEBI" id="CHEBI:33019"/>
        <dbReference type="ChEBI" id="CHEBI:61963"/>
        <dbReference type="ChEBI" id="CHEBI:65315"/>
        <dbReference type="ChEBI" id="CHEBI:87170"/>
        <dbReference type="ChEBI" id="CHEBI:456215"/>
        <dbReference type="EC" id="2.8.1.13"/>
    </reaction>
</comment>
<keyword evidence="2 10" id="KW-0820">tRNA-binding</keyword>
<comment type="subcellular location">
    <subcellularLocation>
        <location evidence="10">Cytoplasm</location>
    </subcellularLocation>
</comment>
<name>A0A1W6SSS2_9PROT</name>
<feature type="active site" description="Cysteine persulfide intermediate" evidence="10">
    <location>
        <position position="196"/>
    </location>
</feature>
<evidence type="ECO:0000256" key="10">
    <source>
        <dbReference type="HAMAP-Rule" id="MF_00144"/>
    </source>
</evidence>
<dbReference type="KEGG" id="nlc:EBAPG3_014335"/>
<keyword evidence="14" id="KW-1185">Reference proteome</keyword>
<dbReference type="FunFam" id="2.30.30.280:FF:000001">
    <property type="entry name" value="tRNA-specific 2-thiouridylase MnmA"/>
    <property type="match status" value="1"/>
</dbReference>
<evidence type="ECO:0000256" key="7">
    <source>
        <dbReference type="ARBA" id="ARBA00022884"/>
    </source>
</evidence>
<dbReference type="GO" id="GO:0002143">
    <property type="term" value="P:tRNA wobble position uridine thiolation"/>
    <property type="evidence" value="ECO:0007669"/>
    <property type="project" value="TreeGrafter"/>
</dbReference>
<evidence type="ECO:0000256" key="3">
    <source>
        <dbReference type="ARBA" id="ARBA00022679"/>
    </source>
</evidence>
<dbReference type="PANTHER" id="PTHR11933:SF5">
    <property type="entry name" value="MITOCHONDRIAL TRNA-SPECIFIC 2-THIOURIDYLASE 1"/>
    <property type="match status" value="1"/>
</dbReference>
<feature type="binding site" evidence="10">
    <location>
        <position position="124"/>
    </location>
    <ligand>
        <name>ATP</name>
        <dbReference type="ChEBI" id="CHEBI:30616"/>
    </ligand>
</feature>
<dbReference type="Gene3D" id="3.40.50.620">
    <property type="entry name" value="HUPs"/>
    <property type="match status" value="1"/>
</dbReference>
<dbReference type="Gene3D" id="2.30.30.280">
    <property type="entry name" value="Adenine nucleotide alpha hydrolases-like domains"/>
    <property type="match status" value="1"/>
</dbReference>
<dbReference type="Pfam" id="PF03054">
    <property type="entry name" value="tRNA_Me_trans"/>
    <property type="match status" value="1"/>
</dbReference>
<dbReference type="eggNOG" id="COG0482">
    <property type="taxonomic scope" value="Bacteria"/>
</dbReference>
<evidence type="ECO:0000256" key="5">
    <source>
        <dbReference type="ARBA" id="ARBA00022741"/>
    </source>
</evidence>
<evidence type="ECO:0000256" key="2">
    <source>
        <dbReference type="ARBA" id="ARBA00022555"/>
    </source>
</evidence>
<dbReference type="GO" id="GO:0103016">
    <property type="term" value="F:tRNA-uridine 2-sulfurtransferase activity"/>
    <property type="evidence" value="ECO:0007669"/>
    <property type="project" value="UniProtKB-EC"/>
</dbReference>
<dbReference type="OrthoDB" id="9800696at2"/>
<dbReference type="NCBIfam" id="TIGR00420">
    <property type="entry name" value="trmU"/>
    <property type="match status" value="1"/>
</dbReference>
<comment type="similarity">
    <text evidence="10">Belongs to the MnmA/TRMU family.</text>
</comment>
<dbReference type="GO" id="GO:0005737">
    <property type="term" value="C:cytoplasm"/>
    <property type="evidence" value="ECO:0007669"/>
    <property type="project" value="UniProtKB-SubCell"/>
</dbReference>
<evidence type="ECO:0000259" key="12">
    <source>
        <dbReference type="Pfam" id="PF20259"/>
    </source>
</evidence>
<dbReference type="InterPro" id="IPR046884">
    <property type="entry name" value="MnmA-like_central"/>
</dbReference>
<dbReference type="InterPro" id="IPR014729">
    <property type="entry name" value="Rossmann-like_a/b/a_fold"/>
</dbReference>
<dbReference type="Pfam" id="PF20258">
    <property type="entry name" value="tRNA_Me_trans_C"/>
    <property type="match status" value="1"/>
</dbReference>
<evidence type="ECO:0000256" key="8">
    <source>
        <dbReference type="ARBA" id="ARBA00023157"/>
    </source>
</evidence>
<keyword evidence="5 10" id="KW-0547">Nucleotide-binding</keyword>
<feature type="active site" description="Nucleophile" evidence="10">
    <location>
        <position position="100"/>
    </location>
</feature>
<comment type="caution">
    <text evidence="10">Lacks conserved residue(s) required for the propagation of feature annotation.</text>
</comment>
<feature type="domain" description="tRNA-specific 2-thiouridylase MnmA-like C-terminal" evidence="11">
    <location>
        <begin position="286"/>
        <end position="357"/>
    </location>
</feature>
<dbReference type="RefSeq" id="WP_004174372.1">
    <property type="nucleotide sequence ID" value="NZ_CP021106.3"/>
</dbReference>
<dbReference type="NCBIfam" id="NF001138">
    <property type="entry name" value="PRK00143.1"/>
    <property type="match status" value="1"/>
</dbReference>
<feature type="binding site" evidence="10">
    <location>
        <position position="35"/>
    </location>
    <ligand>
        <name>ATP</name>
        <dbReference type="ChEBI" id="CHEBI:30616"/>
    </ligand>
</feature>
<keyword evidence="1 10" id="KW-0963">Cytoplasm</keyword>
<organism evidence="13 14">
    <name type="scientific">Nitrosospira lacus</name>
    <dbReference type="NCBI Taxonomy" id="1288494"/>
    <lineage>
        <taxon>Bacteria</taxon>
        <taxon>Pseudomonadati</taxon>
        <taxon>Pseudomonadota</taxon>
        <taxon>Betaproteobacteria</taxon>
        <taxon>Nitrosomonadales</taxon>
        <taxon>Nitrosomonadaceae</taxon>
        <taxon>Nitrosospira</taxon>
    </lineage>
</organism>
<evidence type="ECO:0000313" key="13">
    <source>
        <dbReference type="EMBL" id="ARO88852.1"/>
    </source>
</evidence>
<dbReference type="GO" id="GO:0000049">
    <property type="term" value="F:tRNA binding"/>
    <property type="evidence" value="ECO:0007669"/>
    <property type="project" value="UniProtKB-KW"/>
</dbReference>
<dbReference type="Gene3D" id="2.40.30.10">
    <property type="entry name" value="Translation factors"/>
    <property type="match status" value="1"/>
</dbReference>
<keyword evidence="7 10" id="KW-0694">RNA-binding</keyword>
<dbReference type="Pfam" id="PF20259">
    <property type="entry name" value="tRNA_Me_trans_M"/>
    <property type="match status" value="1"/>
</dbReference>
<dbReference type="InterPro" id="IPR046885">
    <property type="entry name" value="MnmA-like_C"/>
</dbReference>
<feature type="domain" description="tRNA-specific 2-thiouridylase MnmA-like central" evidence="12">
    <location>
        <begin position="205"/>
        <end position="272"/>
    </location>
</feature>
<comment type="function">
    <text evidence="10">Catalyzes the 2-thiolation of uridine at the wobble position (U34) of tRNA, leading to the formation of s(2)U34.</text>
</comment>
<feature type="region of interest" description="Interaction with tRNA" evidence="10">
    <location>
        <begin position="308"/>
        <end position="309"/>
    </location>
</feature>
<feature type="region of interest" description="Interaction with tRNA" evidence="10">
    <location>
        <begin position="146"/>
        <end position="148"/>
    </location>
</feature>
<keyword evidence="3 10" id="KW-0808">Transferase</keyword>
<feature type="region of interest" description="Interaction with target base in tRNA" evidence="10">
    <location>
        <begin position="95"/>
        <end position="97"/>
    </location>
</feature>
<evidence type="ECO:0000256" key="1">
    <source>
        <dbReference type="ARBA" id="ARBA00022490"/>
    </source>
</evidence>
<feature type="site" description="Interaction with tRNA" evidence="10">
    <location>
        <position position="125"/>
    </location>
</feature>
<dbReference type="CDD" id="cd01998">
    <property type="entry name" value="MnmA_TRMU-like"/>
    <property type="match status" value="1"/>
</dbReference>
<protein>
    <recommendedName>
        <fullName evidence="10">tRNA-specific 2-thiouridylase MnmA</fullName>
        <ecNumber evidence="10">2.8.1.13</ecNumber>
    </recommendedName>
</protein>
<dbReference type="HAMAP" id="MF_00144">
    <property type="entry name" value="tRNA_thiouridyl_MnmA"/>
    <property type="match status" value="1"/>
</dbReference>
<dbReference type="GO" id="GO:0005524">
    <property type="term" value="F:ATP binding"/>
    <property type="evidence" value="ECO:0007669"/>
    <property type="project" value="UniProtKB-KW"/>
</dbReference>
<evidence type="ECO:0000259" key="11">
    <source>
        <dbReference type="Pfam" id="PF20258"/>
    </source>
</evidence>
<feature type="site" description="Interaction with tRNA" evidence="10">
    <location>
        <position position="341"/>
    </location>
</feature>
<gene>
    <name evidence="10" type="primary">mnmA</name>
    <name evidence="13" type="ORF">EBAPG3_014335</name>
</gene>
<accession>A0A1W6SSS2</accession>
<dbReference type="EMBL" id="CP021106">
    <property type="protein sequence ID" value="ARO88852.1"/>
    <property type="molecule type" value="Genomic_DNA"/>
</dbReference>
<keyword evidence="4 10" id="KW-0819">tRNA processing</keyword>
<dbReference type="AlphaFoldDB" id="A0A1W6SSS2"/>
<reference evidence="13 14" key="1">
    <citation type="journal article" date="2015" name="Int. J. Syst. Evol. Microbiol.">
        <title>Nitrosospira lacus sp. nov., a psychrotolerant, ammonia-oxidizing bacterium from sandy lake sediment.</title>
        <authorList>
            <person name="Urakawa H."/>
            <person name="Garcia J.C."/>
            <person name="Nielsen J.L."/>
            <person name="Le V.Q."/>
            <person name="Kozlowski J.A."/>
            <person name="Stein L.Y."/>
            <person name="Lim C.K."/>
            <person name="Pommerening-Roser A."/>
            <person name="Martens-Habbena W."/>
            <person name="Stahl D.A."/>
            <person name="Klotz M.G."/>
        </authorList>
    </citation>
    <scope>NUCLEOTIDE SEQUENCE [LARGE SCALE GENOMIC DNA]</scope>
    <source>
        <strain evidence="13 14">APG3</strain>
    </source>
</reference>
<feature type="binding site" evidence="10">
    <location>
        <begin position="9"/>
        <end position="16"/>
    </location>
    <ligand>
        <name>ATP</name>
        <dbReference type="ChEBI" id="CHEBI:30616"/>
    </ligand>
</feature>
<dbReference type="InterPro" id="IPR004506">
    <property type="entry name" value="MnmA-like"/>
</dbReference>
<dbReference type="FunFam" id="3.40.50.620:FF:000004">
    <property type="entry name" value="tRNA-specific 2-thiouridylase MnmA"/>
    <property type="match status" value="1"/>
</dbReference>
<dbReference type="PANTHER" id="PTHR11933">
    <property type="entry name" value="TRNA 5-METHYLAMINOMETHYL-2-THIOURIDYLATE -METHYLTRANSFERASE"/>
    <property type="match status" value="1"/>
</dbReference>
<keyword evidence="8" id="KW-1015">Disulfide bond</keyword>
<dbReference type="SUPFAM" id="SSF52402">
    <property type="entry name" value="Adenine nucleotide alpha hydrolases-like"/>
    <property type="match status" value="1"/>
</dbReference>
<evidence type="ECO:0000256" key="4">
    <source>
        <dbReference type="ARBA" id="ARBA00022694"/>
    </source>
</evidence>
<dbReference type="InterPro" id="IPR023382">
    <property type="entry name" value="MnmA-like_central_sf"/>
</dbReference>
<evidence type="ECO:0000256" key="9">
    <source>
        <dbReference type="ARBA" id="ARBA00051542"/>
    </source>
</evidence>
<evidence type="ECO:0000256" key="6">
    <source>
        <dbReference type="ARBA" id="ARBA00022840"/>
    </source>
</evidence>
<dbReference type="Proteomes" id="UP000012179">
    <property type="component" value="Chromosome"/>
</dbReference>